<dbReference type="RefSeq" id="WP_156405573.1">
    <property type="nucleotide sequence ID" value="NZ_AZGA01000024.1"/>
</dbReference>
<dbReference type="Proteomes" id="UP000051236">
    <property type="component" value="Unassembled WGS sequence"/>
</dbReference>
<accession>X0PT68</accession>
<comment type="caution">
    <text evidence="2">The sequence shown here is derived from an EMBL/GenBank/DDBJ whole genome shotgun (WGS) entry which is preliminary data.</text>
</comment>
<sequence>MAVKQIHSILLSIVGGIAFGLVMCLTLKPEINALLQHIVFRGMTQIADWLTKLI</sequence>
<feature type="transmembrane region" description="Helical" evidence="1">
    <location>
        <begin position="6"/>
        <end position="27"/>
    </location>
</feature>
<keyword evidence="3" id="KW-1185">Reference proteome</keyword>
<reference evidence="2 3" key="1">
    <citation type="journal article" date="2015" name="Genome Announc.">
        <title>Expanding the biotechnology potential of lactobacilli through comparative genomics of 213 strains and associated genera.</title>
        <authorList>
            <person name="Sun Z."/>
            <person name="Harris H.M."/>
            <person name="McCann A."/>
            <person name="Guo C."/>
            <person name="Argimon S."/>
            <person name="Zhang W."/>
            <person name="Yang X."/>
            <person name="Jeffery I.B."/>
            <person name="Cooney J.C."/>
            <person name="Kagawa T.F."/>
            <person name="Liu W."/>
            <person name="Song Y."/>
            <person name="Salvetti E."/>
            <person name="Wrobel A."/>
            <person name="Rasinkangas P."/>
            <person name="Parkhill J."/>
            <person name="Rea M.C."/>
            <person name="O'Sullivan O."/>
            <person name="Ritari J."/>
            <person name="Douillard F.P."/>
            <person name="Paul Ross R."/>
            <person name="Yang R."/>
            <person name="Briner A.E."/>
            <person name="Felis G.E."/>
            <person name="de Vos W.M."/>
            <person name="Barrangou R."/>
            <person name="Klaenhammer T.R."/>
            <person name="Caufield P.W."/>
            <person name="Cui Y."/>
            <person name="Zhang H."/>
            <person name="O'Toole P.W."/>
        </authorList>
    </citation>
    <scope>NUCLEOTIDE SEQUENCE [LARGE SCALE GENOMIC DNA]</scope>
    <source>
        <strain evidence="2 3">DSM 18527</strain>
    </source>
</reference>
<dbReference type="EMBL" id="AZGA01000024">
    <property type="protein sequence ID" value="KRM34650.1"/>
    <property type="molecule type" value="Genomic_DNA"/>
</dbReference>
<dbReference type="PATRIC" id="fig|1423734.3.peg.2157"/>
<dbReference type="AlphaFoldDB" id="X0PT68"/>
<protein>
    <submittedName>
        <fullName evidence="2">Uncharacterized protein</fullName>
    </submittedName>
</protein>
<evidence type="ECO:0000313" key="3">
    <source>
        <dbReference type="Proteomes" id="UP000051236"/>
    </source>
</evidence>
<gene>
    <name evidence="2" type="ORF">FC83_GL002136</name>
</gene>
<organism evidence="2 3">
    <name type="scientific">Agrilactobacillus composti DSM 18527 = JCM 14202</name>
    <dbReference type="NCBI Taxonomy" id="1423734"/>
    <lineage>
        <taxon>Bacteria</taxon>
        <taxon>Bacillati</taxon>
        <taxon>Bacillota</taxon>
        <taxon>Bacilli</taxon>
        <taxon>Lactobacillales</taxon>
        <taxon>Lactobacillaceae</taxon>
        <taxon>Agrilactobacillus</taxon>
    </lineage>
</organism>
<dbReference type="STRING" id="1423734.FC83_GL002136"/>
<evidence type="ECO:0000313" key="2">
    <source>
        <dbReference type="EMBL" id="KRM34650.1"/>
    </source>
</evidence>
<keyword evidence="1" id="KW-0812">Transmembrane</keyword>
<name>X0PT68_9LACO</name>
<keyword evidence="1" id="KW-0472">Membrane</keyword>
<proteinExistence type="predicted"/>
<keyword evidence="1" id="KW-1133">Transmembrane helix</keyword>
<evidence type="ECO:0000256" key="1">
    <source>
        <dbReference type="SAM" id="Phobius"/>
    </source>
</evidence>